<dbReference type="STRING" id="465817.ETA_19150"/>
<dbReference type="OrthoDB" id="6518149at2"/>
<organism evidence="1 2">
    <name type="scientific">Erwinia tasmaniensis (strain DSM 17950 / CFBP 7177 / CIP 109463 / NCPPB 4357 / Et1/99)</name>
    <dbReference type="NCBI Taxonomy" id="465817"/>
    <lineage>
        <taxon>Bacteria</taxon>
        <taxon>Pseudomonadati</taxon>
        <taxon>Pseudomonadota</taxon>
        <taxon>Gammaproteobacteria</taxon>
        <taxon>Enterobacterales</taxon>
        <taxon>Erwiniaceae</taxon>
        <taxon>Erwinia</taxon>
    </lineage>
</organism>
<keyword evidence="2" id="KW-1185">Reference proteome</keyword>
<name>B2VID5_ERWT9</name>
<evidence type="ECO:0000313" key="1">
    <source>
        <dbReference type="EMBL" id="CAO96961.1"/>
    </source>
</evidence>
<reference evidence="1 2" key="1">
    <citation type="journal article" date="2008" name="Environ. Microbiol.">
        <title>The genome of Erwinia tasmaniensis strain Et1/99, a non-pathogenic bacterium in the genus Erwinia.</title>
        <authorList>
            <person name="Kube M."/>
            <person name="Migdoll A.M."/>
            <person name="Mueller I."/>
            <person name="Kuhl H."/>
            <person name="Beck A."/>
            <person name="Reinhardt R."/>
            <person name="Geider K."/>
        </authorList>
    </citation>
    <scope>NUCLEOTIDE SEQUENCE [LARGE SCALE GENOMIC DNA]</scope>
    <source>
        <strain evidence="2">DSM 17950 / CFBP 7177 / CIP 109463 / NCPPB 4357 / Et1/99</strain>
    </source>
</reference>
<gene>
    <name evidence="1" type="ordered locus">ETA_19150</name>
</gene>
<dbReference type="KEGG" id="eta:ETA_19150"/>
<dbReference type="RefSeq" id="WP_012441644.1">
    <property type="nucleotide sequence ID" value="NC_010694.1"/>
</dbReference>
<dbReference type="HOGENOM" id="CLU_1281558_0_0_6"/>
<dbReference type="AlphaFoldDB" id="B2VID5"/>
<sequence>MRKITENELPTDSYSNILIKSSLVSRYQRLSSALERTLIHCNQIHLEYESRKDELQERYQKEGYTAGLQLIFSQLTMMLDDYEQQHSTRIEKLKSLINDAVRTSFDDPVIVERIIYHIKRICKQQNIRKIIVPRTVQFKDDADLSDYIFTDGSDITLQGDKEAVRFQSTSLCQQWLEQAAVEMSSIDENINKIVPDFLYEMGQKLITLSHKRNK</sequence>
<accession>B2VID5</accession>
<proteinExistence type="predicted"/>
<dbReference type="EMBL" id="CU468135">
    <property type="protein sequence ID" value="CAO96961.1"/>
    <property type="molecule type" value="Genomic_DNA"/>
</dbReference>
<evidence type="ECO:0000313" key="2">
    <source>
        <dbReference type="Proteomes" id="UP000001726"/>
    </source>
</evidence>
<dbReference type="Proteomes" id="UP000001726">
    <property type="component" value="Chromosome"/>
</dbReference>
<protein>
    <submittedName>
        <fullName evidence="1">Uncharacterized protein</fullName>
    </submittedName>
</protein>
<dbReference type="eggNOG" id="ENOG5033EK3">
    <property type="taxonomic scope" value="Bacteria"/>
</dbReference>